<evidence type="ECO:0000313" key="7">
    <source>
        <dbReference type="EMBL" id="GIE95481.1"/>
    </source>
</evidence>
<dbReference type="Gene3D" id="1.10.1280.10">
    <property type="entry name" value="Di-copper center containing domain from catechol oxidase"/>
    <property type="match status" value="1"/>
</dbReference>
<dbReference type="GO" id="GO:0016491">
    <property type="term" value="F:oxidoreductase activity"/>
    <property type="evidence" value="ECO:0007669"/>
    <property type="project" value="InterPro"/>
</dbReference>
<comment type="caution">
    <text evidence="7">The sequence shown here is derived from an EMBL/GenBank/DDBJ whole genome shotgun (WGS) entry which is preliminary data.</text>
</comment>
<organism evidence="7 8">
    <name type="scientific">Paractinoplanes rishiriensis</name>
    <dbReference type="NCBI Taxonomy" id="1050105"/>
    <lineage>
        <taxon>Bacteria</taxon>
        <taxon>Bacillati</taxon>
        <taxon>Actinomycetota</taxon>
        <taxon>Actinomycetes</taxon>
        <taxon>Micromonosporales</taxon>
        <taxon>Micromonosporaceae</taxon>
        <taxon>Paractinoplanes</taxon>
    </lineage>
</organism>
<dbReference type="PROSITE" id="PS00497">
    <property type="entry name" value="TYROSINASE_1"/>
    <property type="match status" value="1"/>
</dbReference>
<keyword evidence="4" id="KW-0186">Copper</keyword>
<evidence type="ECO:0000256" key="1">
    <source>
        <dbReference type="ARBA" id="ARBA00001973"/>
    </source>
</evidence>
<dbReference type="SUPFAM" id="SSF48056">
    <property type="entry name" value="Di-copper centre-containing domain"/>
    <property type="match status" value="1"/>
</dbReference>
<dbReference type="InterPro" id="IPR008922">
    <property type="entry name" value="Di-copper_centre_dom_sf"/>
</dbReference>
<evidence type="ECO:0000256" key="5">
    <source>
        <dbReference type="SAM" id="MobiDB-lite"/>
    </source>
</evidence>
<dbReference type="InterPro" id="IPR050316">
    <property type="entry name" value="Tyrosinase/Hemocyanin"/>
</dbReference>
<proteinExistence type="inferred from homology"/>
<gene>
    <name evidence="7" type="ORF">Ari01nite_29460</name>
</gene>
<reference evidence="7" key="1">
    <citation type="submission" date="2021-01" db="EMBL/GenBank/DDBJ databases">
        <title>Whole genome shotgun sequence of Actinoplanes rishiriensis NBRC 108556.</title>
        <authorList>
            <person name="Komaki H."/>
            <person name="Tamura T."/>
        </authorList>
    </citation>
    <scope>NUCLEOTIDE SEQUENCE</scope>
    <source>
        <strain evidence="7">NBRC 108556</strain>
    </source>
</reference>
<keyword evidence="8" id="KW-1185">Reference proteome</keyword>
<dbReference type="GO" id="GO:0046872">
    <property type="term" value="F:metal ion binding"/>
    <property type="evidence" value="ECO:0007669"/>
    <property type="project" value="UniProtKB-KW"/>
</dbReference>
<dbReference type="PANTHER" id="PTHR11474:SF126">
    <property type="entry name" value="TYROSINASE-LIKE PROTEIN TYR-1-RELATED"/>
    <property type="match status" value="1"/>
</dbReference>
<name>A0A919MPV4_9ACTN</name>
<evidence type="ECO:0000256" key="3">
    <source>
        <dbReference type="ARBA" id="ARBA00022723"/>
    </source>
</evidence>
<dbReference type="InterPro" id="IPR002227">
    <property type="entry name" value="Tyrosinase_Cu-bd"/>
</dbReference>
<dbReference type="PANTHER" id="PTHR11474">
    <property type="entry name" value="TYROSINASE FAMILY MEMBER"/>
    <property type="match status" value="1"/>
</dbReference>
<dbReference type="PRINTS" id="PR00092">
    <property type="entry name" value="TYROSINASE"/>
</dbReference>
<feature type="compositionally biased region" description="Polar residues" evidence="5">
    <location>
        <begin position="261"/>
        <end position="281"/>
    </location>
</feature>
<protein>
    <recommendedName>
        <fullName evidence="6">Tyrosinase copper-binding domain-containing protein</fullName>
    </recommendedName>
</protein>
<feature type="region of interest" description="Disordered" evidence="5">
    <location>
        <begin position="152"/>
        <end position="185"/>
    </location>
</feature>
<evidence type="ECO:0000256" key="4">
    <source>
        <dbReference type="ARBA" id="ARBA00023008"/>
    </source>
</evidence>
<dbReference type="Pfam" id="PF00264">
    <property type="entry name" value="Tyrosinase"/>
    <property type="match status" value="1"/>
</dbReference>
<evidence type="ECO:0000313" key="8">
    <source>
        <dbReference type="Proteomes" id="UP000636960"/>
    </source>
</evidence>
<comment type="cofactor">
    <cofactor evidence="1">
        <name>Cu(2+)</name>
        <dbReference type="ChEBI" id="CHEBI:29036"/>
    </cofactor>
</comment>
<sequence length="407" mass="45939">MALGDLVRRNIAHVSPAERALLRDAYLELNRRRFPGTRTDFPPGGVSRWFKQDEIHQATHVHGGPEFLPWHREIVNRFEDMLREVDPRLSLHYWDWTQDPRDITDANLGGGRRGRLNLFTDDFMGYGGGDPDVIGEPWARARYYVPGADPFRSSDPFDTTNANPADPPREVRRSVSGSPATREGDRTVVEAGDYATMRVRLEQIHNAMHGFVNMGSQHTSFRDPFVFLLHSNVDRLFAMWQTRPGRPERLDPERVYASGGVTPSSLTTQIRPWSGNPSTTRPWAPPENEQDPKTYLHPSVVTPRRYDTLPARRLQATGRLSFLRVHDVGTGFGPPGDHLDVEVVVRLATVTDRAFGFTLRTDGAEAAHRGMLDVLRDAFTENRPVRLEYDQPFGGTSGVLVRVTNSV</sequence>
<feature type="domain" description="Tyrosinase copper-binding" evidence="6">
    <location>
        <begin position="62"/>
        <end position="79"/>
    </location>
</feature>
<keyword evidence="3" id="KW-0479">Metal-binding</keyword>
<dbReference type="Proteomes" id="UP000636960">
    <property type="component" value="Unassembled WGS sequence"/>
</dbReference>
<dbReference type="RefSeq" id="WP_203781782.1">
    <property type="nucleotide sequence ID" value="NZ_BOMV01000031.1"/>
</dbReference>
<comment type="similarity">
    <text evidence="2">Belongs to the tyrosinase family.</text>
</comment>
<accession>A0A919MPV4</accession>
<dbReference type="EMBL" id="BOMV01000031">
    <property type="protein sequence ID" value="GIE95481.1"/>
    <property type="molecule type" value="Genomic_DNA"/>
</dbReference>
<feature type="region of interest" description="Disordered" evidence="5">
    <location>
        <begin position="255"/>
        <end position="294"/>
    </location>
</feature>
<evidence type="ECO:0000259" key="6">
    <source>
        <dbReference type="PROSITE" id="PS00497"/>
    </source>
</evidence>
<dbReference type="AlphaFoldDB" id="A0A919MPV4"/>
<evidence type="ECO:0000256" key="2">
    <source>
        <dbReference type="ARBA" id="ARBA00009928"/>
    </source>
</evidence>